<proteinExistence type="predicted"/>
<dbReference type="Gene3D" id="3.40.630.30">
    <property type="match status" value="1"/>
</dbReference>
<dbReference type="AlphaFoldDB" id="A0A1H9KFK5"/>
<evidence type="ECO:0000313" key="2">
    <source>
        <dbReference type="EMBL" id="SEQ97911.1"/>
    </source>
</evidence>
<feature type="compositionally biased region" description="Low complexity" evidence="1">
    <location>
        <begin position="204"/>
        <end position="217"/>
    </location>
</feature>
<dbReference type="EMBL" id="FOET01000023">
    <property type="protein sequence ID" value="SEQ97911.1"/>
    <property type="molecule type" value="Genomic_DNA"/>
</dbReference>
<dbReference type="SUPFAM" id="SSF55729">
    <property type="entry name" value="Acyl-CoA N-acyltransferases (Nat)"/>
    <property type="match status" value="1"/>
</dbReference>
<keyword evidence="3" id="KW-1185">Reference proteome</keyword>
<feature type="region of interest" description="Disordered" evidence="1">
    <location>
        <begin position="83"/>
        <end position="241"/>
    </location>
</feature>
<dbReference type="STRING" id="403935.SAMN05216481_12331"/>
<feature type="compositionally biased region" description="Basic and acidic residues" evidence="1">
    <location>
        <begin position="129"/>
        <end position="139"/>
    </location>
</feature>
<sequence>MAVAHTDRRSGVGRALLTEIARRTQEAGHTFLALVPQDGADAADRQAFFRACGLKLDGAVELEPARPEAVAWRRREPLDPLHDHRRYLTSRPGRADLPHLRQGHRPRPPHHEQRPRRRNPARRRHHRLLPPDRLERVHNDATWGVDEVELSRTCGPSPPPTPPPTPNGTTSGNGTSSPAGPDPRGTVPHRRNGSPPSHAHACPARHGSNARGAASSGTGRGAGQPPSSVPASGTCGLRRSRWPKVEWGGAGLELVESRTR</sequence>
<evidence type="ECO:0008006" key="4">
    <source>
        <dbReference type="Google" id="ProtNLM"/>
    </source>
</evidence>
<accession>A0A1H9KFK5</accession>
<dbReference type="InterPro" id="IPR016181">
    <property type="entry name" value="Acyl_CoA_acyltransferase"/>
</dbReference>
<feature type="compositionally biased region" description="Pro residues" evidence="1">
    <location>
        <begin position="156"/>
        <end position="166"/>
    </location>
</feature>
<evidence type="ECO:0000313" key="3">
    <source>
        <dbReference type="Proteomes" id="UP000199055"/>
    </source>
</evidence>
<gene>
    <name evidence="2" type="ORF">SAMN05216481_12331</name>
</gene>
<dbReference type="Proteomes" id="UP000199055">
    <property type="component" value="Unassembled WGS sequence"/>
</dbReference>
<evidence type="ECO:0000256" key="1">
    <source>
        <dbReference type="SAM" id="MobiDB-lite"/>
    </source>
</evidence>
<feature type="compositionally biased region" description="Low complexity" evidence="1">
    <location>
        <begin position="167"/>
        <end position="179"/>
    </location>
</feature>
<feature type="compositionally biased region" description="Basic residues" evidence="1">
    <location>
        <begin position="101"/>
        <end position="128"/>
    </location>
</feature>
<organism evidence="2 3">
    <name type="scientific">Streptomyces radiopugnans</name>
    <dbReference type="NCBI Taxonomy" id="403935"/>
    <lineage>
        <taxon>Bacteria</taxon>
        <taxon>Bacillati</taxon>
        <taxon>Actinomycetota</taxon>
        <taxon>Actinomycetes</taxon>
        <taxon>Kitasatosporales</taxon>
        <taxon>Streptomycetaceae</taxon>
        <taxon>Streptomyces</taxon>
    </lineage>
</organism>
<name>A0A1H9KFK5_9ACTN</name>
<protein>
    <recommendedName>
        <fullName evidence="4">Acetyltransferase (GNAT) family protein</fullName>
    </recommendedName>
</protein>
<reference evidence="2 3" key="1">
    <citation type="submission" date="2016-10" db="EMBL/GenBank/DDBJ databases">
        <authorList>
            <person name="de Groot N.N."/>
        </authorList>
    </citation>
    <scope>NUCLEOTIDE SEQUENCE [LARGE SCALE GENOMIC DNA]</scope>
    <source>
        <strain evidence="2 3">CGMCC 4.3519</strain>
    </source>
</reference>